<evidence type="ECO:0000313" key="2">
    <source>
        <dbReference type="Proteomes" id="UP001165489"/>
    </source>
</evidence>
<sequence length="174" mass="19684">MGTTVINIEDSNLITLAEAKKHLRILHNREDDYITSLIPVVSQMVEEAIDRTITGKELRLSSLKNGLYYLGDYNIESVNTVRLYFEGVLVGEADSFTLKGKTVSINDNTDFDSVEIEYSISTDYPVIPTAFKQGALLLLADLFHNRQEIVIGRSVFNTDTVMRLLRPYTKYITV</sequence>
<dbReference type="EMBL" id="JAKZGP010000061">
    <property type="protein sequence ID" value="MCH7411158.1"/>
    <property type="molecule type" value="Genomic_DNA"/>
</dbReference>
<organism evidence="1 2">
    <name type="scientific">Belliella filtrata</name>
    <dbReference type="NCBI Taxonomy" id="2923435"/>
    <lineage>
        <taxon>Bacteria</taxon>
        <taxon>Pseudomonadati</taxon>
        <taxon>Bacteroidota</taxon>
        <taxon>Cytophagia</taxon>
        <taxon>Cytophagales</taxon>
        <taxon>Cyclobacteriaceae</taxon>
        <taxon>Belliella</taxon>
    </lineage>
</organism>
<accession>A0ABS9V5A2</accession>
<protein>
    <submittedName>
        <fullName evidence="1">Head-tail connector protein</fullName>
    </submittedName>
</protein>
<dbReference type="Pfam" id="PF05135">
    <property type="entry name" value="Phage_connect_1"/>
    <property type="match status" value="1"/>
</dbReference>
<dbReference type="InterPro" id="IPR006450">
    <property type="entry name" value="Phage_HK97_gp6-like"/>
</dbReference>
<dbReference type="CDD" id="cd08054">
    <property type="entry name" value="gp6"/>
    <property type="match status" value="1"/>
</dbReference>
<reference evidence="1" key="1">
    <citation type="submission" date="2022-03" db="EMBL/GenBank/DDBJ databases">
        <title>De novo assembled genomes of Belliella spp. (Cyclobacteriaceae) strains.</title>
        <authorList>
            <person name="Szabo A."/>
            <person name="Korponai K."/>
            <person name="Felfoldi T."/>
        </authorList>
    </citation>
    <scope>NUCLEOTIDE SEQUENCE</scope>
    <source>
        <strain evidence="1">DSM 111904</strain>
    </source>
</reference>
<dbReference type="Proteomes" id="UP001165489">
    <property type="component" value="Unassembled WGS sequence"/>
</dbReference>
<gene>
    <name evidence="1" type="ORF">MM239_17300</name>
</gene>
<dbReference type="RefSeq" id="WP_241349511.1">
    <property type="nucleotide sequence ID" value="NZ_JAKZGP010000061.1"/>
</dbReference>
<comment type="caution">
    <text evidence="1">The sequence shown here is derived from an EMBL/GenBank/DDBJ whole genome shotgun (WGS) entry which is preliminary data.</text>
</comment>
<proteinExistence type="predicted"/>
<dbReference type="NCBIfam" id="TIGR01560">
    <property type="entry name" value="put_DNA_pack"/>
    <property type="match status" value="1"/>
</dbReference>
<keyword evidence="2" id="KW-1185">Reference proteome</keyword>
<dbReference type="InterPro" id="IPR021146">
    <property type="entry name" value="Phage_gp6-like_head-tail"/>
</dbReference>
<evidence type="ECO:0000313" key="1">
    <source>
        <dbReference type="EMBL" id="MCH7411158.1"/>
    </source>
</evidence>
<dbReference type="Gene3D" id="1.10.3230.30">
    <property type="entry name" value="Phage gp6-like head-tail connector protein"/>
    <property type="match status" value="1"/>
</dbReference>
<name>A0ABS9V5A2_9BACT</name>